<feature type="domain" description="4Fe-4S ferredoxin-type" evidence="5">
    <location>
        <begin position="18"/>
        <end position="47"/>
    </location>
</feature>
<dbReference type="Gene3D" id="3.30.70.20">
    <property type="match status" value="1"/>
</dbReference>
<evidence type="ECO:0000256" key="1">
    <source>
        <dbReference type="ARBA" id="ARBA00022485"/>
    </source>
</evidence>
<protein>
    <submittedName>
        <fullName evidence="6">4Fe-4S dicluster domain-containing protein</fullName>
    </submittedName>
</protein>
<evidence type="ECO:0000256" key="2">
    <source>
        <dbReference type="ARBA" id="ARBA00022723"/>
    </source>
</evidence>
<evidence type="ECO:0000256" key="4">
    <source>
        <dbReference type="ARBA" id="ARBA00023014"/>
    </source>
</evidence>
<dbReference type="GO" id="GO:0051539">
    <property type="term" value="F:4 iron, 4 sulfur cluster binding"/>
    <property type="evidence" value="ECO:0007669"/>
    <property type="project" value="UniProtKB-KW"/>
</dbReference>
<sequence>MKYWRKPLDADTKKPPLGEVHVIVERCKGCGFCIAWCPRQVLETSPDFNRKGYHPPVVAHPERCVNCRLCEALCPEFAIWNTLQEAEKEAAAGKEE</sequence>
<reference evidence="6" key="1">
    <citation type="journal article" date="2020" name="mSystems">
        <title>Genome- and Community-Level Interaction Insights into Carbon Utilization and Element Cycling Functions of Hydrothermarchaeota in Hydrothermal Sediment.</title>
        <authorList>
            <person name="Zhou Z."/>
            <person name="Liu Y."/>
            <person name="Xu W."/>
            <person name="Pan J."/>
            <person name="Luo Z.H."/>
            <person name="Li M."/>
        </authorList>
    </citation>
    <scope>NUCLEOTIDE SEQUENCE [LARGE SCALE GENOMIC DNA]</scope>
    <source>
        <strain evidence="6">SpSt-488</strain>
    </source>
</reference>
<dbReference type="InterPro" id="IPR017896">
    <property type="entry name" value="4Fe4S_Fe-S-bd"/>
</dbReference>
<dbReference type="GO" id="GO:0046872">
    <property type="term" value="F:metal ion binding"/>
    <property type="evidence" value="ECO:0007669"/>
    <property type="project" value="UniProtKB-KW"/>
</dbReference>
<feature type="domain" description="4Fe-4S ferredoxin-type" evidence="5">
    <location>
        <begin position="54"/>
        <end position="85"/>
    </location>
</feature>
<dbReference type="Pfam" id="PF12838">
    <property type="entry name" value="Fer4_7"/>
    <property type="match status" value="1"/>
</dbReference>
<gene>
    <name evidence="6" type="ORF">ENS41_04970</name>
</gene>
<keyword evidence="1" id="KW-0004">4Fe-4S</keyword>
<dbReference type="PROSITE" id="PS00198">
    <property type="entry name" value="4FE4S_FER_1"/>
    <property type="match status" value="2"/>
</dbReference>
<dbReference type="PANTHER" id="PTHR43687">
    <property type="entry name" value="ADENYLYLSULFATE REDUCTASE, BETA SUBUNIT"/>
    <property type="match status" value="1"/>
</dbReference>
<keyword evidence="4" id="KW-0411">Iron-sulfur</keyword>
<evidence type="ECO:0000313" key="6">
    <source>
        <dbReference type="EMBL" id="HGK28289.1"/>
    </source>
</evidence>
<name>A0A7C4CDR6_UNCW3</name>
<dbReference type="PANTHER" id="PTHR43687:SF4">
    <property type="entry name" value="BLR5484 PROTEIN"/>
    <property type="match status" value="1"/>
</dbReference>
<dbReference type="InterPro" id="IPR050572">
    <property type="entry name" value="Fe-S_Ferredoxin"/>
</dbReference>
<accession>A0A7C4CDR6</accession>
<dbReference type="AlphaFoldDB" id="A0A7C4CDR6"/>
<dbReference type="InterPro" id="IPR017900">
    <property type="entry name" value="4Fe4S_Fe_S_CS"/>
</dbReference>
<evidence type="ECO:0000256" key="3">
    <source>
        <dbReference type="ARBA" id="ARBA00023004"/>
    </source>
</evidence>
<organism evidence="6">
    <name type="scientific">candidate division WOR-3 bacterium</name>
    <dbReference type="NCBI Taxonomy" id="2052148"/>
    <lineage>
        <taxon>Bacteria</taxon>
        <taxon>Bacteria division WOR-3</taxon>
    </lineage>
</organism>
<dbReference type="PROSITE" id="PS51379">
    <property type="entry name" value="4FE4S_FER_2"/>
    <property type="match status" value="2"/>
</dbReference>
<dbReference type="SUPFAM" id="SSF54862">
    <property type="entry name" value="4Fe-4S ferredoxins"/>
    <property type="match status" value="1"/>
</dbReference>
<proteinExistence type="predicted"/>
<dbReference type="EMBL" id="DSUT01000101">
    <property type="protein sequence ID" value="HGK28289.1"/>
    <property type="molecule type" value="Genomic_DNA"/>
</dbReference>
<keyword evidence="2" id="KW-0479">Metal-binding</keyword>
<evidence type="ECO:0000259" key="5">
    <source>
        <dbReference type="PROSITE" id="PS51379"/>
    </source>
</evidence>
<comment type="caution">
    <text evidence="6">The sequence shown here is derived from an EMBL/GenBank/DDBJ whole genome shotgun (WGS) entry which is preliminary data.</text>
</comment>
<keyword evidence="3" id="KW-0408">Iron</keyword>